<dbReference type="Pfam" id="PF14378">
    <property type="entry name" value="PAP2_3"/>
    <property type="match status" value="1"/>
</dbReference>
<protein>
    <submittedName>
        <fullName evidence="8">Inositol phosphorylceramide synthase</fullName>
    </submittedName>
</protein>
<feature type="transmembrane region" description="Helical" evidence="5">
    <location>
        <begin position="60"/>
        <end position="77"/>
    </location>
</feature>
<organism evidence="8 9">
    <name type="scientific">Antrihabitans stalactiti</name>
    <dbReference type="NCBI Taxonomy" id="2584121"/>
    <lineage>
        <taxon>Bacteria</taxon>
        <taxon>Bacillati</taxon>
        <taxon>Actinomycetota</taxon>
        <taxon>Actinomycetes</taxon>
        <taxon>Mycobacteriales</taxon>
        <taxon>Nocardiaceae</taxon>
        <taxon>Antrihabitans</taxon>
    </lineage>
</organism>
<feature type="domain" description="Inositolphosphotransferase Aur1/Ipt1" evidence="6">
    <location>
        <begin position="194"/>
        <end position="356"/>
    </location>
</feature>
<evidence type="ECO:0000256" key="3">
    <source>
        <dbReference type="ARBA" id="ARBA00022989"/>
    </source>
</evidence>
<feature type="domain" description="DUF5933" evidence="7">
    <location>
        <begin position="26"/>
        <end position="159"/>
    </location>
</feature>
<evidence type="ECO:0000256" key="4">
    <source>
        <dbReference type="ARBA" id="ARBA00023136"/>
    </source>
</evidence>
<keyword evidence="4 5" id="KW-0472">Membrane</keyword>
<feature type="transmembrane region" description="Helical" evidence="5">
    <location>
        <begin position="140"/>
        <end position="159"/>
    </location>
</feature>
<feature type="transmembrane region" description="Helical" evidence="5">
    <location>
        <begin position="84"/>
        <end position="103"/>
    </location>
</feature>
<dbReference type="AlphaFoldDB" id="A0A848KR53"/>
<dbReference type="InterPro" id="IPR026841">
    <property type="entry name" value="Aur1/Ipt1"/>
</dbReference>
<dbReference type="PANTHER" id="PTHR31310">
    <property type="match status" value="1"/>
</dbReference>
<keyword evidence="2 5" id="KW-0812">Transmembrane</keyword>
<dbReference type="Pfam" id="PF19356">
    <property type="entry name" value="DUF5933"/>
    <property type="match status" value="1"/>
</dbReference>
<sequence length="440" mass="47959">MWVLIKAPKRGIRRLASPHAFLPGMVIACVVLMIVIQVIATRSGLLGPVFGLAKDFVATPTSYSVPWAGLIIAMVGLDKRMRIITLSSALALDVVTAGIRLLLGNRLALGNGPLIVLTVLAVFVAVRWTGVQRSLALRGMALGALLIMAAKIAETWLFITSLTRPMVLDEYLEVADRALGNPSWVMGNVVDASGPVGSAVLHWVYSELPFAAIIVACWQLHRVYRDPDSWPSHYLVRTFIVMGLIGPIFYFLFPVVGPIFAFGAEGNGMQVIDAWPNLVPSLNTDPGAIPFDNFTPRNCMPSMHTAWVLSIFIHSRGGPRWLRFMGSFWLVGTLMATLGFGYHYGVDLIAGAVLCLTVESALRDPERGWGWFRVRLVAGGSVLFVALLLSYRYLAVPIAENAEISAPLLVGSLVVMSVVFYQTFWGRRAVAAPQIEAQLS</sequence>
<evidence type="ECO:0000256" key="1">
    <source>
        <dbReference type="ARBA" id="ARBA00004141"/>
    </source>
</evidence>
<dbReference type="InterPro" id="IPR045977">
    <property type="entry name" value="DUF5933"/>
</dbReference>
<dbReference type="PANTHER" id="PTHR31310:SF7">
    <property type="entry name" value="PA-PHOSPHATASE RELATED-FAMILY PROTEIN DDB_G0268928"/>
    <property type="match status" value="1"/>
</dbReference>
<reference evidence="8 9" key="1">
    <citation type="submission" date="2019-05" db="EMBL/GenBank/DDBJ databases">
        <authorList>
            <person name="Lee S.D."/>
        </authorList>
    </citation>
    <scope>NUCLEOTIDE SEQUENCE [LARGE SCALE GENOMIC DNA]</scope>
    <source>
        <strain evidence="8 9">YC2-7</strain>
    </source>
</reference>
<dbReference type="PROSITE" id="PS51257">
    <property type="entry name" value="PROKAR_LIPOPROTEIN"/>
    <property type="match status" value="1"/>
</dbReference>
<keyword evidence="9" id="KW-1185">Reference proteome</keyword>
<feature type="transmembrane region" description="Helical" evidence="5">
    <location>
        <begin position="20"/>
        <end position="40"/>
    </location>
</feature>
<proteinExistence type="predicted"/>
<feature type="transmembrane region" description="Helical" evidence="5">
    <location>
        <begin position="321"/>
        <end position="338"/>
    </location>
</feature>
<evidence type="ECO:0000313" key="9">
    <source>
        <dbReference type="Proteomes" id="UP000535543"/>
    </source>
</evidence>
<feature type="transmembrane region" description="Helical" evidence="5">
    <location>
        <begin position="374"/>
        <end position="394"/>
    </location>
</feature>
<dbReference type="Proteomes" id="UP000535543">
    <property type="component" value="Unassembled WGS sequence"/>
</dbReference>
<comment type="subcellular location">
    <subcellularLocation>
        <location evidence="1">Membrane</location>
        <topology evidence="1">Multi-pass membrane protein</topology>
    </subcellularLocation>
</comment>
<dbReference type="EMBL" id="VCQU01000009">
    <property type="protein sequence ID" value="NMN98087.1"/>
    <property type="molecule type" value="Genomic_DNA"/>
</dbReference>
<evidence type="ECO:0000259" key="7">
    <source>
        <dbReference type="Pfam" id="PF19356"/>
    </source>
</evidence>
<dbReference type="InterPro" id="IPR052185">
    <property type="entry name" value="IPC_Synthase-Related"/>
</dbReference>
<gene>
    <name evidence="8" type="ORF">FGL95_23895</name>
</gene>
<evidence type="ECO:0000259" key="6">
    <source>
        <dbReference type="Pfam" id="PF14378"/>
    </source>
</evidence>
<feature type="transmembrane region" description="Helical" evidence="5">
    <location>
        <begin position="109"/>
        <end position="128"/>
    </location>
</feature>
<dbReference type="GO" id="GO:0016020">
    <property type="term" value="C:membrane"/>
    <property type="evidence" value="ECO:0007669"/>
    <property type="project" value="UniProtKB-SubCell"/>
</dbReference>
<evidence type="ECO:0000256" key="5">
    <source>
        <dbReference type="SAM" id="Phobius"/>
    </source>
</evidence>
<dbReference type="CDD" id="cd03386">
    <property type="entry name" value="PAP2_Aur1_like"/>
    <property type="match status" value="1"/>
</dbReference>
<name>A0A848KR53_9NOCA</name>
<reference evidence="8 9" key="2">
    <citation type="submission" date="2020-06" db="EMBL/GenBank/DDBJ databases">
        <title>Antribacter stalactiti gen. nov., sp. nov., a new member of the family Nacardiaceae isolated from a cave.</title>
        <authorList>
            <person name="Kim I.S."/>
        </authorList>
    </citation>
    <scope>NUCLEOTIDE SEQUENCE [LARGE SCALE GENOMIC DNA]</scope>
    <source>
        <strain evidence="8 9">YC2-7</strain>
    </source>
</reference>
<evidence type="ECO:0000313" key="8">
    <source>
        <dbReference type="EMBL" id="NMN98087.1"/>
    </source>
</evidence>
<feature type="transmembrane region" description="Helical" evidence="5">
    <location>
        <begin position="406"/>
        <end position="425"/>
    </location>
</feature>
<accession>A0A848KR53</accession>
<keyword evidence="3 5" id="KW-1133">Transmembrane helix</keyword>
<evidence type="ECO:0000256" key="2">
    <source>
        <dbReference type="ARBA" id="ARBA00022692"/>
    </source>
</evidence>
<comment type="caution">
    <text evidence="8">The sequence shown here is derived from an EMBL/GenBank/DDBJ whole genome shotgun (WGS) entry which is preliminary data.</text>
</comment>
<feature type="transmembrane region" description="Helical" evidence="5">
    <location>
        <begin position="234"/>
        <end position="253"/>
    </location>
</feature>